<evidence type="ECO:0000313" key="17">
    <source>
        <dbReference type="Proteomes" id="UP000682733"/>
    </source>
</evidence>
<comment type="caution">
    <text evidence="16">The sequence shown here is derived from an EMBL/GenBank/DDBJ whole genome shotgun (WGS) entry which is preliminary data.</text>
</comment>
<dbReference type="PROSITE" id="PS50075">
    <property type="entry name" value="CARRIER"/>
    <property type="match status" value="1"/>
</dbReference>
<sequence length="369" mass="41781">DWERVYDLVQGGIDSNVVRPLAANIFDSNNIEQAFRYMAQGKHVGKVVIKVYNELNPRIRAIRKTWFSPQKTYIITGGLGGFGLELAQWLVEQIFFETNIYISKHDPTNNKQCHALIDYAHEKMAPVGGIFHLAAILQDGLLENLDVQKFQQVIDIKYHGTMCLDSVTREKCSQSLDYFVVFSSISCGRGNAGQTNYGFANSTMERICEKRRQDGLPDIFLQQQQNEIKSAVVSSYVLAEKVQKTSIVTTSLLETIAHILGIKDANTMNNNSTLSDLGLDSLGSVEIKQLLEQNFQYTITHSKDIQQLTVKELKEIDSKKEQKITVSTEEKIFSNTLDTLLPQNTVVELNDYCTKDKKNDNTTRLFIIH</sequence>
<dbReference type="InterPro" id="IPR013968">
    <property type="entry name" value="PKS_KR"/>
</dbReference>
<keyword evidence="12" id="KW-0511">Multifunctional enzyme</keyword>
<evidence type="ECO:0000259" key="14">
    <source>
        <dbReference type="PROSITE" id="PS50075"/>
    </source>
</evidence>
<dbReference type="InterPro" id="IPR009081">
    <property type="entry name" value="PP-bd_ACP"/>
</dbReference>
<dbReference type="Gene3D" id="1.10.1200.10">
    <property type="entry name" value="ACP-like"/>
    <property type="match status" value="1"/>
</dbReference>
<keyword evidence="10" id="KW-0443">Lipid metabolism</keyword>
<proteinExistence type="predicted"/>
<dbReference type="InterPro" id="IPR057326">
    <property type="entry name" value="KR_dom"/>
</dbReference>
<dbReference type="GO" id="GO:0004312">
    <property type="term" value="F:fatty acid synthase activity"/>
    <property type="evidence" value="ECO:0007669"/>
    <property type="project" value="UniProtKB-EC"/>
</dbReference>
<evidence type="ECO:0000256" key="9">
    <source>
        <dbReference type="ARBA" id="ARBA00023002"/>
    </source>
</evidence>
<dbReference type="SMART" id="SM00822">
    <property type="entry name" value="PKS_KR"/>
    <property type="match status" value="1"/>
</dbReference>
<dbReference type="InterPro" id="IPR050091">
    <property type="entry name" value="PKS_NRPS_Biosynth_Enz"/>
</dbReference>
<accession>A0A8S2VFG7</accession>
<keyword evidence="3" id="KW-0596">Phosphopantetheine</keyword>
<dbReference type="InterPro" id="IPR036291">
    <property type="entry name" value="NAD(P)-bd_dom_sf"/>
</dbReference>
<dbReference type="Gene3D" id="3.90.180.10">
    <property type="entry name" value="Medium-chain alcohol dehydrogenases, catalytic domain"/>
    <property type="match status" value="1"/>
</dbReference>
<dbReference type="AlphaFoldDB" id="A0A8S2VFG7"/>
<keyword evidence="9" id="KW-0560">Oxidoreductase</keyword>
<dbReference type="EC" id="2.3.1.85" evidence="1"/>
<dbReference type="EMBL" id="CAJOBA010072012">
    <property type="protein sequence ID" value="CAF4397113.1"/>
    <property type="molecule type" value="Genomic_DNA"/>
</dbReference>
<evidence type="ECO:0000256" key="1">
    <source>
        <dbReference type="ARBA" id="ARBA00012873"/>
    </source>
</evidence>
<organism evidence="16 17">
    <name type="scientific">Didymodactylos carnosus</name>
    <dbReference type="NCBI Taxonomy" id="1234261"/>
    <lineage>
        <taxon>Eukaryota</taxon>
        <taxon>Metazoa</taxon>
        <taxon>Spiralia</taxon>
        <taxon>Gnathifera</taxon>
        <taxon>Rotifera</taxon>
        <taxon>Eurotatoria</taxon>
        <taxon>Bdelloidea</taxon>
        <taxon>Philodinida</taxon>
        <taxon>Philodinidae</taxon>
        <taxon>Didymodactylos</taxon>
    </lineage>
</organism>
<feature type="non-terminal residue" evidence="16">
    <location>
        <position position="369"/>
    </location>
</feature>
<keyword evidence="8" id="KW-0521">NADP</keyword>
<evidence type="ECO:0000256" key="2">
    <source>
        <dbReference type="ARBA" id="ARBA00018769"/>
    </source>
</evidence>
<dbReference type="EMBL" id="CAJNOK010048562">
    <property type="protein sequence ID" value="CAF1592507.1"/>
    <property type="molecule type" value="Genomic_DNA"/>
</dbReference>
<dbReference type="Proteomes" id="UP000682733">
    <property type="component" value="Unassembled WGS sequence"/>
</dbReference>
<keyword evidence="11" id="KW-0275">Fatty acid biosynthesis</keyword>
<dbReference type="Proteomes" id="UP000677228">
    <property type="component" value="Unassembled WGS sequence"/>
</dbReference>
<name>A0A8S2VFG7_9BILA</name>
<evidence type="ECO:0000256" key="5">
    <source>
        <dbReference type="ARBA" id="ARBA00022553"/>
    </source>
</evidence>
<gene>
    <name evidence="15" type="ORF">OVA965_LOCUS41634</name>
    <name evidence="16" type="ORF">TMI583_LOCUS43326</name>
</gene>
<evidence type="ECO:0000256" key="10">
    <source>
        <dbReference type="ARBA" id="ARBA00023098"/>
    </source>
</evidence>
<feature type="non-terminal residue" evidence="16">
    <location>
        <position position="1"/>
    </location>
</feature>
<evidence type="ECO:0000313" key="15">
    <source>
        <dbReference type="EMBL" id="CAF1592507.1"/>
    </source>
</evidence>
<evidence type="ECO:0000313" key="16">
    <source>
        <dbReference type="EMBL" id="CAF4397113.1"/>
    </source>
</evidence>
<dbReference type="FunFam" id="1.10.1200.10:FF:000013">
    <property type="entry name" value="Fatty acid synthase"/>
    <property type="match status" value="1"/>
</dbReference>
<evidence type="ECO:0000256" key="13">
    <source>
        <dbReference type="ARBA" id="ARBA00044883"/>
    </source>
</evidence>
<dbReference type="PANTHER" id="PTHR43775:SF7">
    <property type="entry name" value="FATTY ACID SYNTHASE"/>
    <property type="match status" value="1"/>
</dbReference>
<dbReference type="Pfam" id="PF08659">
    <property type="entry name" value="KR"/>
    <property type="match status" value="1"/>
</dbReference>
<feature type="domain" description="Carrier" evidence="14">
    <location>
        <begin position="243"/>
        <end position="321"/>
    </location>
</feature>
<evidence type="ECO:0000256" key="4">
    <source>
        <dbReference type="ARBA" id="ARBA00022516"/>
    </source>
</evidence>
<dbReference type="SUPFAM" id="SSF47336">
    <property type="entry name" value="ACP-like"/>
    <property type="match status" value="1"/>
</dbReference>
<dbReference type="Pfam" id="PF00550">
    <property type="entry name" value="PP-binding"/>
    <property type="match status" value="1"/>
</dbReference>
<keyword evidence="4" id="KW-0444">Lipid biosynthesis</keyword>
<evidence type="ECO:0000256" key="12">
    <source>
        <dbReference type="ARBA" id="ARBA00023268"/>
    </source>
</evidence>
<protein>
    <recommendedName>
        <fullName evidence="2">Fatty acid synthase</fullName>
        <ecNumber evidence="1">2.3.1.85</ecNumber>
    </recommendedName>
</protein>
<dbReference type="PANTHER" id="PTHR43775">
    <property type="entry name" value="FATTY ACID SYNTHASE"/>
    <property type="match status" value="1"/>
</dbReference>
<dbReference type="GO" id="GO:0006633">
    <property type="term" value="P:fatty acid biosynthetic process"/>
    <property type="evidence" value="ECO:0007669"/>
    <property type="project" value="UniProtKB-KW"/>
</dbReference>
<dbReference type="InterPro" id="IPR036736">
    <property type="entry name" value="ACP-like_sf"/>
</dbReference>
<keyword evidence="6" id="KW-0808">Transferase</keyword>
<dbReference type="Gene3D" id="3.40.50.720">
    <property type="entry name" value="NAD(P)-binding Rossmann-like Domain"/>
    <property type="match status" value="2"/>
</dbReference>
<evidence type="ECO:0000256" key="11">
    <source>
        <dbReference type="ARBA" id="ARBA00023160"/>
    </source>
</evidence>
<evidence type="ECO:0000256" key="7">
    <source>
        <dbReference type="ARBA" id="ARBA00022832"/>
    </source>
</evidence>
<reference evidence="16" key="1">
    <citation type="submission" date="2021-02" db="EMBL/GenBank/DDBJ databases">
        <authorList>
            <person name="Nowell W R."/>
        </authorList>
    </citation>
    <scope>NUCLEOTIDE SEQUENCE</scope>
</reference>
<dbReference type="SUPFAM" id="SSF51735">
    <property type="entry name" value="NAD(P)-binding Rossmann-fold domains"/>
    <property type="match status" value="1"/>
</dbReference>
<keyword evidence="5" id="KW-0597">Phosphoprotein</keyword>
<evidence type="ECO:0000256" key="3">
    <source>
        <dbReference type="ARBA" id="ARBA00022450"/>
    </source>
</evidence>
<evidence type="ECO:0000256" key="6">
    <source>
        <dbReference type="ARBA" id="ARBA00022679"/>
    </source>
</evidence>
<evidence type="ECO:0000256" key="8">
    <source>
        <dbReference type="ARBA" id="ARBA00022857"/>
    </source>
</evidence>
<keyword evidence="7" id="KW-0276">Fatty acid metabolism</keyword>
<dbReference type="GO" id="GO:0016491">
    <property type="term" value="F:oxidoreductase activity"/>
    <property type="evidence" value="ECO:0007669"/>
    <property type="project" value="UniProtKB-KW"/>
</dbReference>
<comment type="catalytic activity">
    <reaction evidence="13">
        <text>acetyl-CoA + n malonyl-CoA + 2n NADPH + 2n H(+) = a long-chain fatty acid + (n+1) CoA + n CO2 + 2n NADP(+).</text>
        <dbReference type="EC" id="2.3.1.85"/>
    </reaction>
</comment>